<proteinExistence type="predicted"/>
<dbReference type="GO" id="GO:0019773">
    <property type="term" value="C:proteasome core complex, alpha-subunit complex"/>
    <property type="evidence" value="ECO:0007669"/>
    <property type="project" value="InterPro"/>
</dbReference>
<sequence>MSEIRTVIPDEIDQYLEAMVRTGPFASKAELVRAALVSYAQETGPLAKGFDKELIFSPDGRLYQVEYARESARRGAPVAGLIYNGGVLLSAAYRKGSSVPLVGLKHTGKVTALGSSVLLAGSGLVADIAMVVHELGSFAGTTPEGWSEALTSILWRATLDRNRRPFGASMLLATTLGGRPRLFLVDPSGSALEADGFL</sequence>
<dbReference type="Pfam" id="PF10584">
    <property type="entry name" value="Proteasome_A_N"/>
    <property type="match status" value="1"/>
</dbReference>
<dbReference type="GO" id="GO:0006511">
    <property type="term" value="P:ubiquitin-dependent protein catabolic process"/>
    <property type="evidence" value="ECO:0007669"/>
    <property type="project" value="InterPro"/>
</dbReference>
<accession>T1CTY7</accession>
<evidence type="ECO:0000313" key="3">
    <source>
        <dbReference type="EMBL" id="EQD72264.1"/>
    </source>
</evidence>
<dbReference type="Pfam" id="PF00227">
    <property type="entry name" value="Proteasome"/>
    <property type="match status" value="1"/>
</dbReference>
<feature type="domain" description="Proteasome alpha-type subunits" evidence="2">
    <location>
        <begin position="49"/>
        <end position="71"/>
    </location>
</feature>
<organism evidence="3">
    <name type="scientific">mine drainage metagenome</name>
    <dbReference type="NCBI Taxonomy" id="410659"/>
    <lineage>
        <taxon>unclassified sequences</taxon>
        <taxon>metagenomes</taxon>
        <taxon>ecological metagenomes</taxon>
    </lineage>
</organism>
<reference evidence="3" key="1">
    <citation type="submission" date="2013-08" db="EMBL/GenBank/DDBJ databases">
        <authorList>
            <person name="Mendez C."/>
            <person name="Richter M."/>
            <person name="Ferrer M."/>
            <person name="Sanchez J."/>
        </authorList>
    </citation>
    <scope>NUCLEOTIDE SEQUENCE</scope>
</reference>
<dbReference type="InterPro" id="IPR000426">
    <property type="entry name" value="Proteasome_asu_N"/>
</dbReference>
<dbReference type="PROSITE" id="PS00388">
    <property type="entry name" value="PROTEASOME_ALPHA_1"/>
    <property type="match status" value="1"/>
</dbReference>
<evidence type="ECO:0000256" key="1">
    <source>
        <dbReference type="ARBA" id="ARBA00022942"/>
    </source>
</evidence>
<dbReference type="Gene3D" id="3.60.20.10">
    <property type="entry name" value="Glutamine Phosphoribosylpyrophosphate, subunit 1, domain 1"/>
    <property type="match status" value="1"/>
</dbReference>
<evidence type="ECO:0000259" key="2">
    <source>
        <dbReference type="PROSITE" id="PS00388"/>
    </source>
</evidence>
<dbReference type="EMBL" id="AUZY01002406">
    <property type="protein sequence ID" value="EQD72264.1"/>
    <property type="molecule type" value="Genomic_DNA"/>
</dbReference>
<dbReference type="InterPro" id="IPR050115">
    <property type="entry name" value="Proteasome_alpha"/>
</dbReference>
<dbReference type="PANTHER" id="PTHR11599">
    <property type="entry name" value="PROTEASOME SUBUNIT ALPHA/BETA"/>
    <property type="match status" value="1"/>
</dbReference>
<name>T1CTY7_9ZZZZ</name>
<dbReference type="AlphaFoldDB" id="T1CTY7"/>
<dbReference type="SMART" id="SM00948">
    <property type="entry name" value="Proteasome_A_N"/>
    <property type="match status" value="1"/>
</dbReference>
<feature type="non-terminal residue" evidence="3">
    <location>
        <position position="198"/>
    </location>
</feature>
<dbReference type="SUPFAM" id="SSF56235">
    <property type="entry name" value="N-terminal nucleophile aminohydrolases (Ntn hydrolases)"/>
    <property type="match status" value="1"/>
</dbReference>
<protein>
    <submittedName>
        <fullName evidence="3">Proteasome endopeptidase complex, alpha subunit</fullName>
    </submittedName>
</protein>
<dbReference type="InterPro" id="IPR001353">
    <property type="entry name" value="Proteasome_sua/b"/>
</dbReference>
<reference evidence="3" key="2">
    <citation type="journal article" date="2014" name="ISME J.">
        <title>Microbial stratification in low pH oxic and suboxic macroscopic growths along an acid mine drainage.</title>
        <authorList>
            <person name="Mendez-Garcia C."/>
            <person name="Mesa V."/>
            <person name="Sprenger R.R."/>
            <person name="Richter M."/>
            <person name="Diez M.S."/>
            <person name="Solano J."/>
            <person name="Bargiela R."/>
            <person name="Golyshina O.V."/>
            <person name="Manteca A."/>
            <person name="Ramos J.L."/>
            <person name="Gallego J.R."/>
            <person name="Llorente I."/>
            <person name="Martins Dos Santos V.A."/>
            <person name="Jensen O.N."/>
            <person name="Pelaez A.I."/>
            <person name="Sanchez J."/>
            <person name="Ferrer M."/>
        </authorList>
    </citation>
    <scope>NUCLEOTIDE SEQUENCE</scope>
</reference>
<dbReference type="InterPro" id="IPR029055">
    <property type="entry name" value="Ntn_hydrolases_N"/>
</dbReference>
<comment type="caution">
    <text evidence="3">The sequence shown here is derived from an EMBL/GenBank/DDBJ whole genome shotgun (WGS) entry which is preliminary data.</text>
</comment>
<keyword evidence="1 3" id="KW-0647">Proteasome</keyword>
<gene>
    <name evidence="3" type="ORF">B1B_03876</name>
</gene>